<evidence type="ECO:0000313" key="2">
    <source>
        <dbReference type="EMBL" id="OGD15324.1"/>
    </source>
</evidence>
<protein>
    <recommendedName>
        <fullName evidence="4">PsbP C-terminal domain-containing protein</fullName>
    </recommendedName>
</protein>
<feature type="chain" id="PRO_5009516552" description="PsbP C-terminal domain-containing protein" evidence="1">
    <location>
        <begin position="24"/>
        <end position="177"/>
    </location>
</feature>
<evidence type="ECO:0008006" key="4">
    <source>
        <dbReference type="Google" id="ProtNLM"/>
    </source>
</evidence>
<proteinExistence type="predicted"/>
<comment type="caution">
    <text evidence="2">The sequence shown here is derived from an EMBL/GenBank/DDBJ whole genome shotgun (WGS) entry which is preliminary data.</text>
</comment>
<organism evidence="2 3">
    <name type="scientific">Candidatus Sediminicultor quintus</name>
    <dbReference type="NCBI Taxonomy" id="1797291"/>
    <lineage>
        <taxon>Bacteria</taxon>
        <taxon>Pseudomonadati</taxon>
        <taxon>Atribacterota</taxon>
        <taxon>Candidatus Phoenicimicrobiia</taxon>
        <taxon>Candidatus Pheonicimicrobiales</taxon>
        <taxon>Candidatus Phoenicimicrobiaceae</taxon>
        <taxon>Candidatus Sediminicultor</taxon>
    </lineage>
</organism>
<dbReference type="Proteomes" id="UP000177701">
    <property type="component" value="Unassembled WGS sequence"/>
</dbReference>
<gene>
    <name evidence="2" type="ORF">A2V47_08170</name>
</gene>
<sequence>MKKFTLVFLVYILVFNFCFVVNAQEQEQEIPEGFVFYHYQYAYFDISLIYPEQWINYSSQERGIFIYTPDSKGTLTFRATPLFGKEYTLTELYSVNMDTLKEAGAVFLESGPDKLSGYPAQRTLYTMKFGKDTLKFIRYDSIIGDLFYSFSFNNKEVEFEKYLKDIIIIVRSIKINL</sequence>
<reference evidence="2 3" key="1">
    <citation type="journal article" date="2016" name="Nat. Commun.">
        <title>Thousands of microbial genomes shed light on interconnected biogeochemical processes in an aquifer system.</title>
        <authorList>
            <person name="Anantharaman K."/>
            <person name="Brown C.T."/>
            <person name="Hug L.A."/>
            <person name="Sharon I."/>
            <person name="Castelle C.J."/>
            <person name="Probst A.J."/>
            <person name="Thomas B.C."/>
            <person name="Singh A."/>
            <person name="Wilkins M.J."/>
            <person name="Karaoz U."/>
            <person name="Brodie E.L."/>
            <person name="Williams K.H."/>
            <person name="Hubbard S.S."/>
            <person name="Banfield J.F."/>
        </authorList>
    </citation>
    <scope>NUCLEOTIDE SEQUENCE [LARGE SCALE GENOMIC DNA]</scope>
</reference>
<name>A0A1F5ABR1_9BACT</name>
<evidence type="ECO:0000313" key="3">
    <source>
        <dbReference type="Proteomes" id="UP000177701"/>
    </source>
</evidence>
<feature type="signal peptide" evidence="1">
    <location>
        <begin position="1"/>
        <end position="23"/>
    </location>
</feature>
<keyword evidence="1" id="KW-0732">Signal</keyword>
<dbReference type="AlphaFoldDB" id="A0A1F5ABR1"/>
<accession>A0A1F5ABR1</accession>
<dbReference type="EMBL" id="MEYH01000060">
    <property type="protein sequence ID" value="OGD15324.1"/>
    <property type="molecule type" value="Genomic_DNA"/>
</dbReference>
<evidence type="ECO:0000256" key="1">
    <source>
        <dbReference type="SAM" id="SignalP"/>
    </source>
</evidence>